<dbReference type="KEGG" id="ffo:FFONT_0123"/>
<evidence type="ECO:0000256" key="11">
    <source>
        <dbReference type="ARBA" id="ARBA00022842"/>
    </source>
</evidence>
<reference evidence="21" key="1">
    <citation type="submission" date="2012-03" db="EMBL/GenBank/DDBJ databases">
        <title>Fervidicoccus fontis complete genome analysis confirms its distinct phylogenetic position and predicts its environmental function.</title>
        <authorList>
            <person name="Lebedinsky A.V."/>
            <person name="Mardanov A.V."/>
            <person name="Gumerov V.M."/>
            <person name="Beletsky A.V."/>
            <person name="Kublanov I.V."/>
            <person name="Perevalova A.A."/>
            <person name="Bonch-Osmolovskaya E.A."/>
            <person name="Ravin N.V."/>
            <person name="Skryabin K.G."/>
        </authorList>
    </citation>
    <scope>NUCLEOTIDE SEQUENCE [LARGE SCALE GENOMIC DNA]</scope>
    <source>
        <strain evidence="21">DSM 19380 / VKM B-2539 / Kam940</strain>
    </source>
</reference>
<feature type="transmembrane region" description="Helical" evidence="17">
    <location>
        <begin position="27"/>
        <end position="46"/>
    </location>
</feature>
<sequence length="755" mass="84416">MLLDLSKSQKSVKTGASFIEKLYSHKTLISLAIVIAISAAAFYIRMLRVFKYGYMLDEADPFIAYYATNYMVQHGISSWYSLTQSNPAMQIFWYPWGRDLAYSDYPLFMMLAALTYPIGKLFGLSVMQWVVIQPPIAGALIALFSYLLVREVTGEMAGIISAFMAAVLPGMLDRTIAGFFVKLGMVQPLIVLAFLFLVLMFKEGELKRKIIYTIISGVLVGLVAWDWGGYQVVDLVIGTFLVFYPLAKEPEIREFYSIWLFTAVTLIVQLLSPPVGLMSIIKGSGLFIIGGGIAYTFSFLLLRYSKKIALLKKYSWRKIYSGFLVFLAVVAVIMLYFNFFDISGRAYYFIGLNTNNALVASVSEHQEMTLSGLISEVGLSFILTVFYIVYGLFQSRKQPLHMFFIVLAVYSIIMGFKASYLLMFVATSFSITGGIVVNLISDNLVKAFGLKELKVERKKKSQKVNRDSIGITIWSAALIVIVVIGFIQMSTTIAYAQTPPLILSGGIGMARENDAWIYTLDYIKNDTPANSVILTWWDYGYWIPVMTGRATVADGATINQTQIQLLATILTSDNISEIDNIAFNELRTPQNATYVLTFDVFEAYKQSSNTWVVGPYTSIYSGSEGLADIPKSIWMLRIADRVNLTGYSPYFAVTTIPYQGSYYPVIGPNWTNPLVQSTLIYKMMIDGVYMLNNTDIVAGTVNNLTGNVEFMDYATGNIIPYHPLDGLQPVKIITDSIYSNNTTNIFVAVFLYKLG</sequence>
<feature type="transmembrane region" description="Helical" evidence="17">
    <location>
        <begin position="178"/>
        <end position="198"/>
    </location>
</feature>
<dbReference type="GO" id="GO:0012505">
    <property type="term" value="C:endomembrane system"/>
    <property type="evidence" value="ECO:0007669"/>
    <property type="project" value="UniProtKB-SubCell"/>
</dbReference>
<feature type="transmembrane region" description="Helical" evidence="17">
    <location>
        <begin position="469"/>
        <end position="489"/>
    </location>
</feature>
<comment type="cofactor">
    <cofactor evidence="1">
        <name>Mn(2+)</name>
        <dbReference type="ChEBI" id="CHEBI:29035"/>
    </cofactor>
</comment>
<dbReference type="STRING" id="1163730.FFONT_0123"/>
<feature type="domain" description="Oligosaccharyl transferase STT3 N-terminal" evidence="18">
    <location>
        <begin position="29"/>
        <end position="425"/>
    </location>
</feature>
<feature type="transmembrane region" description="Helical" evidence="17">
    <location>
        <begin position="210"/>
        <end position="225"/>
    </location>
</feature>
<feature type="transmembrane region" description="Helical" evidence="17">
    <location>
        <begin position="129"/>
        <end position="149"/>
    </location>
</feature>
<dbReference type="GO" id="GO:0046872">
    <property type="term" value="F:metal ion binding"/>
    <property type="evidence" value="ECO:0007669"/>
    <property type="project" value="UniProtKB-KW"/>
</dbReference>
<keyword evidence="21" id="KW-1185">Reference proteome</keyword>
<evidence type="ECO:0000256" key="9">
    <source>
        <dbReference type="ARBA" id="ARBA00022692"/>
    </source>
</evidence>
<keyword evidence="13 17" id="KW-0472">Membrane</keyword>
<feature type="transmembrane region" description="Helical" evidence="17">
    <location>
        <begin position="402"/>
        <end position="423"/>
    </location>
</feature>
<dbReference type="EC" id="2.4.99.21" evidence="6"/>
<evidence type="ECO:0000259" key="19">
    <source>
        <dbReference type="Pfam" id="PF21436"/>
    </source>
</evidence>
<reference evidence="20 21" key="2">
    <citation type="journal article" date="2014" name="Extremophiles">
        <title>Analysis of the complete genome of Fervidococcus fontis confirms the distinct phylogenetic position of the order Fervidicoccales and suggests its environmental function.</title>
        <authorList>
            <person name="Lebedinsky A.V."/>
            <person name="Mardanov A.V."/>
            <person name="Kublanov I.V."/>
            <person name="Gumerov V.M."/>
            <person name="Beletsky A.V."/>
            <person name="Perevalova A.A."/>
            <person name="Bidzhieva S.Kh."/>
            <person name="Bonch-Osmolovskaya E.A."/>
            <person name="Skryabin K.G."/>
            <person name="Ravin N.V."/>
        </authorList>
    </citation>
    <scope>NUCLEOTIDE SEQUENCE [LARGE SCALE GENOMIC DNA]</scope>
    <source>
        <strain evidence="21">DSM 19380 / VKM B-2539 / Kam940</strain>
    </source>
</reference>
<evidence type="ECO:0000256" key="3">
    <source>
        <dbReference type="ARBA" id="ARBA00004127"/>
    </source>
</evidence>
<feature type="transmembrane region" description="Helical" evidence="17">
    <location>
        <begin position="231"/>
        <end position="247"/>
    </location>
</feature>
<feature type="transmembrane region" description="Helical" evidence="17">
    <location>
        <begin position="284"/>
        <end position="302"/>
    </location>
</feature>
<feature type="transmembrane region" description="Helical" evidence="17">
    <location>
        <begin position="370"/>
        <end position="390"/>
    </location>
</feature>
<evidence type="ECO:0000256" key="5">
    <source>
        <dbReference type="ARBA" id="ARBA00010810"/>
    </source>
</evidence>
<dbReference type="UniPathway" id="UPA00378"/>
<dbReference type="InterPro" id="IPR048307">
    <property type="entry name" value="STT3_N"/>
</dbReference>
<evidence type="ECO:0000256" key="14">
    <source>
        <dbReference type="ARBA" id="ARBA00023211"/>
    </source>
</evidence>
<dbReference type="InParanoid" id="H9ZZF8"/>
<keyword evidence="14" id="KW-0464">Manganese</keyword>
<evidence type="ECO:0000256" key="2">
    <source>
        <dbReference type="ARBA" id="ARBA00001946"/>
    </source>
</evidence>
<dbReference type="Gene3D" id="3.40.50.12610">
    <property type="match status" value="1"/>
</dbReference>
<feature type="transmembrane region" description="Helical" evidence="17">
    <location>
        <begin position="429"/>
        <end position="448"/>
    </location>
</feature>
<evidence type="ECO:0000256" key="6">
    <source>
        <dbReference type="ARBA" id="ARBA00012602"/>
    </source>
</evidence>
<evidence type="ECO:0000256" key="8">
    <source>
        <dbReference type="ARBA" id="ARBA00022679"/>
    </source>
</evidence>
<comment type="similarity">
    <text evidence="5">Belongs to the STT3 family.</text>
</comment>
<dbReference type="InterPro" id="IPR048999">
    <property type="entry name" value="STT3-PglB_core"/>
</dbReference>
<comment type="subcellular location">
    <subcellularLocation>
        <location evidence="3">Endomembrane system</location>
        <topology evidence="3">Multi-pass membrane protein</topology>
    </subcellularLocation>
</comment>
<keyword evidence="9 17" id="KW-0812">Transmembrane</keyword>
<dbReference type="GO" id="GO:0004576">
    <property type="term" value="F:oligosaccharyl transferase activity"/>
    <property type="evidence" value="ECO:0007669"/>
    <property type="project" value="InterPro"/>
</dbReference>
<evidence type="ECO:0000256" key="7">
    <source>
        <dbReference type="ARBA" id="ARBA00022676"/>
    </source>
</evidence>
<keyword evidence="10" id="KW-0479">Metal-binding</keyword>
<comment type="pathway">
    <text evidence="4">Protein modification; protein glycosylation.</text>
</comment>
<dbReference type="InterPro" id="IPR003674">
    <property type="entry name" value="Oligo_trans_STT3"/>
</dbReference>
<evidence type="ECO:0000256" key="1">
    <source>
        <dbReference type="ARBA" id="ARBA00001936"/>
    </source>
</evidence>
<dbReference type="EMBL" id="CP003423">
    <property type="protein sequence ID" value="AFH42115.1"/>
    <property type="molecule type" value="Genomic_DNA"/>
</dbReference>
<keyword evidence="11" id="KW-0460">Magnesium</keyword>
<dbReference type="Pfam" id="PF02516">
    <property type="entry name" value="STT3"/>
    <property type="match status" value="1"/>
</dbReference>
<dbReference type="eggNOG" id="arCOG02044">
    <property type="taxonomic scope" value="Archaea"/>
</dbReference>
<feature type="transmembrane region" description="Helical" evidence="17">
    <location>
        <begin position="323"/>
        <end position="350"/>
    </location>
</feature>
<dbReference type="PANTHER" id="PTHR13872">
    <property type="entry name" value="DOLICHYL-DIPHOSPHOOLIGOSACCHARIDE--PROTEIN GLYCOSYLTRANSFERASE SUBUNIT"/>
    <property type="match status" value="1"/>
</dbReference>
<evidence type="ECO:0000256" key="17">
    <source>
        <dbReference type="SAM" id="Phobius"/>
    </source>
</evidence>
<keyword evidence="7" id="KW-0328">Glycosyltransferase</keyword>
<evidence type="ECO:0000256" key="10">
    <source>
        <dbReference type="ARBA" id="ARBA00022723"/>
    </source>
</evidence>
<dbReference type="HOGENOM" id="CLU_351153_0_0_2"/>
<name>H9ZZF8_FERFK</name>
<evidence type="ECO:0000313" key="21">
    <source>
        <dbReference type="Proteomes" id="UP000007391"/>
    </source>
</evidence>
<feature type="transmembrane region" description="Helical" evidence="17">
    <location>
        <begin position="254"/>
        <end position="272"/>
    </location>
</feature>
<feature type="transmembrane region" description="Helical" evidence="17">
    <location>
        <begin position="156"/>
        <end position="172"/>
    </location>
</feature>
<dbReference type="GO" id="GO:0016020">
    <property type="term" value="C:membrane"/>
    <property type="evidence" value="ECO:0007669"/>
    <property type="project" value="InterPro"/>
</dbReference>
<accession>H9ZZF8</accession>
<dbReference type="Pfam" id="PF21436">
    <property type="entry name" value="STT3-PglB_core"/>
    <property type="match status" value="1"/>
</dbReference>
<comment type="cofactor">
    <cofactor evidence="2">
        <name>Mg(2+)</name>
        <dbReference type="ChEBI" id="CHEBI:18420"/>
    </cofactor>
</comment>
<dbReference type="Proteomes" id="UP000007391">
    <property type="component" value="Chromosome"/>
</dbReference>
<evidence type="ECO:0000259" key="18">
    <source>
        <dbReference type="Pfam" id="PF02516"/>
    </source>
</evidence>
<organism evidence="20 21">
    <name type="scientific">Fervidicoccus fontis (strain DSM 19380 / JCM 18336 / VKM B-2539 / Kam940)</name>
    <dbReference type="NCBI Taxonomy" id="1163730"/>
    <lineage>
        <taxon>Archaea</taxon>
        <taxon>Thermoproteota</taxon>
        <taxon>Thermoprotei</taxon>
        <taxon>Fervidicoccales</taxon>
        <taxon>Fervidicoccaceae</taxon>
        <taxon>Fervidicoccus</taxon>
    </lineage>
</organism>
<dbReference type="AlphaFoldDB" id="H9ZZF8"/>
<feature type="domain" description="STT3/PglB/AglB core" evidence="19">
    <location>
        <begin position="531"/>
        <end position="581"/>
    </location>
</feature>
<evidence type="ECO:0000256" key="13">
    <source>
        <dbReference type="ARBA" id="ARBA00023136"/>
    </source>
</evidence>
<comment type="catalytic activity">
    <reaction evidence="16">
        <text>an archaeal dolichyl phosphooligosaccharide + [protein]-L-asparagine = an archaeal dolichyl phosphate + a glycoprotein with the oligosaccharide chain attached by N-beta-D-glycosyl linkage to a protein L-asparagine.</text>
        <dbReference type="EC" id="2.4.99.21"/>
    </reaction>
</comment>
<evidence type="ECO:0000256" key="15">
    <source>
        <dbReference type="ARBA" id="ARBA00030679"/>
    </source>
</evidence>
<protein>
    <recommendedName>
        <fullName evidence="6">dolichyl-phosphooligosaccharide-protein glycotransferase</fullName>
        <ecNumber evidence="6">2.4.99.21</ecNumber>
    </recommendedName>
    <alternativeName>
        <fullName evidence="15">Oligosaccharyl transferase</fullName>
    </alternativeName>
</protein>
<keyword evidence="8 20" id="KW-0808">Transferase</keyword>
<gene>
    <name evidence="20" type="ordered locus">FFONT_0123</name>
</gene>
<dbReference type="PANTHER" id="PTHR13872:SF1">
    <property type="entry name" value="DOLICHYL-DIPHOSPHOOLIGOSACCHARIDE--PROTEIN GLYCOSYLTRANSFERASE SUBUNIT STT3B"/>
    <property type="match status" value="1"/>
</dbReference>
<evidence type="ECO:0000313" key="20">
    <source>
        <dbReference type="EMBL" id="AFH42115.1"/>
    </source>
</evidence>
<dbReference type="FunCoup" id="H9ZZF8">
    <property type="interactions" value="218"/>
</dbReference>
<evidence type="ECO:0000256" key="16">
    <source>
        <dbReference type="ARBA" id="ARBA00034066"/>
    </source>
</evidence>
<evidence type="ECO:0000256" key="4">
    <source>
        <dbReference type="ARBA" id="ARBA00004922"/>
    </source>
</evidence>
<proteinExistence type="inferred from homology"/>
<keyword evidence="12 17" id="KW-1133">Transmembrane helix</keyword>
<evidence type="ECO:0000256" key="12">
    <source>
        <dbReference type="ARBA" id="ARBA00022989"/>
    </source>
</evidence>